<accession>U6GDI4</accession>
<dbReference type="GO" id="GO:0005874">
    <property type="term" value="C:microtubule"/>
    <property type="evidence" value="ECO:0007669"/>
    <property type="project" value="TreeGrafter"/>
</dbReference>
<dbReference type="OrthoDB" id="5061070at2759"/>
<dbReference type="Pfam" id="PF00350">
    <property type="entry name" value="Dynamin_N"/>
    <property type="match status" value="1"/>
</dbReference>
<feature type="compositionally biased region" description="Low complexity" evidence="3">
    <location>
        <begin position="824"/>
        <end position="865"/>
    </location>
</feature>
<dbReference type="InterPro" id="IPR020850">
    <property type="entry name" value="GED_dom"/>
</dbReference>
<dbReference type="Pfam" id="PF02212">
    <property type="entry name" value="GED"/>
    <property type="match status" value="1"/>
</dbReference>
<keyword evidence="7" id="KW-1185">Reference proteome</keyword>
<sequence length="901" mass="101488">MVESPQQEIARLVFLGGLGGAPQLGNISRLTRNGAHYRPVPLYTCPVLGPLYPGRLEQYGEVKCFRTSLFLSLLAAELGTPGDCEVMPAACENYLLKHLDCFEAQDSPLLRRRNLVTDHAAATVPHAACSEAATQWRTMRTVSLTAKPFEMEHLNGPQMTSETASTASGDGGKLESQMYHQLRKLINVVDELRDCGVQQWIQLPRICVLGTQSAGKSSVLEAIVGVDFLPRGDGVVTRRPLELRLVHLPESEHGPEEAFAVFDNCKDRKFKNFDEVRAEIERLTDEVAGKNKGIVDSPIVLTVYATRCPDLSLIDLPGITRVPLKGSDQSDDIEALTRQMALRYAADPRTIILAVLPANADMSTSDALQLARRVDPRGVRTIGVITKVDLMDSGTDACKMLLGEEIPLRLGYTGVKNRSQADIKAGKSVQSCLEDERQYFKTHPVYGHMGAQYWGIPSLVEKLTRVLFLHIKHVLPEIRKEIQVKARGVQTRIQELGEGVPSESRDRAQLLWTAITDYVEVIKSAIRGKYDKRLQKYFDQDQCLTIGSCIRHEYTSLLDEYCDRNISDDITDSQVETAIRLHEGESLPGFPSPDTFEHLILPYLKKLSPPVMDCLDRVAQTLESLSQRVAERVFCRFPALAERVLEISQEILIREKEATREILQHDVDAEMGYLFTNDERYLQDHGTMITQQQLTLEQLQQQQQLLQQHQQMGIGPDGRPLQQPSHAERAQQMLQQVQSQMSTLWTSKDKKKPVYSEQFIQEIRRRLDAYFGLVLHNVRDTVPKKIGFFLVRQLQDKLQFELYNKLNDEQLFSSLLGERGTAKQQQLSSSPPSSGPQQRAALQQPQQQQMKQQQQQMRQQPGAGRLSNGPPPPHGRAAPNARHLFERPVMFQTASNPLFND</sequence>
<name>U6GDI4_EIMAC</name>
<dbReference type="EMBL" id="HG670428">
    <property type="protein sequence ID" value="CDI76629.1"/>
    <property type="molecule type" value="Genomic_DNA"/>
</dbReference>
<dbReference type="InterPro" id="IPR022812">
    <property type="entry name" value="Dynamin"/>
</dbReference>
<dbReference type="CDD" id="cd08771">
    <property type="entry name" value="DLP_1"/>
    <property type="match status" value="1"/>
</dbReference>
<dbReference type="InterPro" id="IPR003130">
    <property type="entry name" value="GED"/>
</dbReference>
<dbReference type="GO" id="GO:0005737">
    <property type="term" value="C:cytoplasm"/>
    <property type="evidence" value="ECO:0007669"/>
    <property type="project" value="TreeGrafter"/>
</dbReference>
<feature type="domain" description="Dynamin-type G" evidence="5">
    <location>
        <begin position="200"/>
        <end position="476"/>
    </location>
</feature>
<gene>
    <name evidence="6" type="ORF">EAH_00018910</name>
</gene>
<dbReference type="Gene3D" id="1.20.120.1240">
    <property type="entry name" value="Dynamin, middle domain"/>
    <property type="match status" value="2"/>
</dbReference>
<dbReference type="InterPro" id="IPR027417">
    <property type="entry name" value="P-loop_NTPase"/>
</dbReference>
<dbReference type="GO" id="GO:0008017">
    <property type="term" value="F:microtubule binding"/>
    <property type="evidence" value="ECO:0007669"/>
    <property type="project" value="TreeGrafter"/>
</dbReference>
<evidence type="ECO:0000256" key="2">
    <source>
        <dbReference type="ARBA" id="ARBA00023134"/>
    </source>
</evidence>
<feature type="region of interest" description="Disordered" evidence="3">
    <location>
        <begin position="822"/>
        <end position="901"/>
    </location>
</feature>
<evidence type="ECO:0000259" key="5">
    <source>
        <dbReference type="PROSITE" id="PS51718"/>
    </source>
</evidence>
<evidence type="ECO:0000256" key="1">
    <source>
        <dbReference type="ARBA" id="ARBA00022741"/>
    </source>
</evidence>
<feature type="compositionally biased region" description="Polar residues" evidence="3">
    <location>
        <begin position="892"/>
        <end position="901"/>
    </location>
</feature>
<dbReference type="Proteomes" id="UP000018050">
    <property type="component" value="Unassembled WGS sequence"/>
</dbReference>
<dbReference type="VEuPathDB" id="ToxoDB:EAH_00018910"/>
<dbReference type="PANTHER" id="PTHR11566:SF233">
    <property type="entry name" value="CHROMOSOME UNDETERMINED SCAFFOLD_59, WHOLE GENOME SHOTGUN SEQUENCE"/>
    <property type="match status" value="1"/>
</dbReference>
<dbReference type="InterPro" id="IPR030381">
    <property type="entry name" value="G_DYNAMIN_dom"/>
</dbReference>
<dbReference type="InterPro" id="IPR000375">
    <property type="entry name" value="Dynamin_stalk"/>
</dbReference>
<reference evidence="6" key="1">
    <citation type="submission" date="2013-10" db="EMBL/GenBank/DDBJ databases">
        <title>Genomic analysis of the causative agents of coccidiosis in chickens.</title>
        <authorList>
            <person name="Reid A.J."/>
            <person name="Blake D."/>
            <person name="Billington K."/>
            <person name="Browne H."/>
            <person name="Dunn M."/>
            <person name="Hung S."/>
            <person name="Kawahara F."/>
            <person name="Miranda-Saavedra D."/>
            <person name="Mourier T."/>
            <person name="Nagra H."/>
            <person name="Otto T.D."/>
            <person name="Rawlings N."/>
            <person name="Sanchez A."/>
            <person name="Sanders M."/>
            <person name="Subramaniam C."/>
            <person name="Tay Y."/>
            <person name="Dear P."/>
            <person name="Doerig C."/>
            <person name="Gruber A."/>
            <person name="Parkinson J."/>
            <person name="Shirley M."/>
            <person name="Wan K.L."/>
            <person name="Berriman M."/>
            <person name="Tomley F."/>
            <person name="Pain A."/>
        </authorList>
    </citation>
    <scope>NUCLEOTIDE SEQUENCE</scope>
    <source>
        <strain evidence="6">Houghton</strain>
    </source>
</reference>
<dbReference type="GO" id="GO:0003924">
    <property type="term" value="F:GTPase activity"/>
    <property type="evidence" value="ECO:0007669"/>
    <property type="project" value="InterPro"/>
</dbReference>
<organism evidence="6 7">
    <name type="scientific">Eimeria acervulina</name>
    <name type="common">Coccidian parasite</name>
    <dbReference type="NCBI Taxonomy" id="5801"/>
    <lineage>
        <taxon>Eukaryota</taxon>
        <taxon>Sar</taxon>
        <taxon>Alveolata</taxon>
        <taxon>Apicomplexa</taxon>
        <taxon>Conoidasida</taxon>
        <taxon>Coccidia</taxon>
        <taxon>Eucoccidiorida</taxon>
        <taxon>Eimeriorina</taxon>
        <taxon>Eimeriidae</taxon>
        <taxon>Eimeria</taxon>
    </lineage>
</organism>
<dbReference type="SMART" id="SM00053">
    <property type="entry name" value="DYNc"/>
    <property type="match status" value="1"/>
</dbReference>
<dbReference type="InterPro" id="IPR001401">
    <property type="entry name" value="Dynamin_GTPase"/>
</dbReference>
<feature type="domain" description="GED" evidence="4">
    <location>
        <begin position="760"/>
        <end position="864"/>
    </location>
</feature>
<evidence type="ECO:0000256" key="3">
    <source>
        <dbReference type="SAM" id="MobiDB-lite"/>
    </source>
</evidence>
<dbReference type="FunFam" id="3.40.50.300:FF:001311">
    <property type="entry name" value="Dynamin-like protein-related"/>
    <property type="match status" value="1"/>
</dbReference>
<dbReference type="Gene3D" id="3.40.50.300">
    <property type="entry name" value="P-loop containing nucleotide triphosphate hydrolases"/>
    <property type="match status" value="1"/>
</dbReference>
<evidence type="ECO:0000313" key="7">
    <source>
        <dbReference type="Proteomes" id="UP000018050"/>
    </source>
</evidence>
<dbReference type="GO" id="GO:0005525">
    <property type="term" value="F:GTP binding"/>
    <property type="evidence" value="ECO:0007669"/>
    <property type="project" value="InterPro"/>
</dbReference>
<keyword evidence="2" id="KW-0342">GTP-binding</keyword>
<dbReference type="SMART" id="SM00302">
    <property type="entry name" value="GED"/>
    <property type="match status" value="1"/>
</dbReference>
<dbReference type="OMA" id="MAFRYVK"/>
<evidence type="ECO:0000259" key="4">
    <source>
        <dbReference type="PROSITE" id="PS51388"/>
    </source>
</evidence>
<dbReference type="Pfam" id="PF01031">
    <property type="entry name" value="Dynamin_M"/>
    <property type="match status" value="1"/>
</dbReference>
<proteinExistence type="predicted"/>
<dbReference type="RefSeq" id="XP_013252865.1">
    <property type="nucleotide sequence ID" value="XM_013397411.1"/>
</dbReference>
<dbReference type="PRINTS" id="PR00195">
    <property type="entry name" value="DYNAMIN"/>
</dbReference>
<dbReference type="PANTHER" id="PTHR11566">
    <property type="entry name" value="DYNAMIN"/>
    <property type="match status" value="1"/>
</dbReference>
<protein>
    <submittedName>
        <fullName evidence="6">Dynamin-like protein, putative</fullName>
    </submittedName>
</protein>
<dbReference type="PROSITE" id="PS51388">
    <property type="entry name" value="GED"/>
    <property type="match status" value="1"/>
</dbReference>
<dbReference type="InterPro" id="IPR045063">
    <property type="entry name" value="Dynamin_N"/>
</dbReference>
<dbReference type="GeneID" id="25269961"/>
<dbReference type="PROSITE" id="PS51718">
    <property type="entry name" value="G_DYNAMIN_2"/>
    <property type="match status" value="1"/>
</dbReference>
<reference evidence="6" key="2">
    <citation type="submission" date="2013-10" db="EMBL/GenBank/DDBJ databases">
        <authorList>
            <person name="Aslett M."/>
        </authorList>
    </citation>
    <scope>NUCLEOTIDE SEQUENCE</scope>
    <source>
        <strain evidence="6">Houghton</strain>
    </source>
</reference>
<keyword evidence="1" id="KW-0547">Nucleotide-binding</keyword>
<evidence type="ECO:0000313" key="6">
    <source>
        <dbReference type="EMBL" id="CDI76629.1"/>
    </source>
</evidence>
<dbReference type="SUPFAM" id="SSF52540">
    <property type="entry name" value="P-loop containing nucleoside triphosphate hydrolases"/>
    <property type="match status" value="1"/>
</dbReference>
<dbReference type="GO" id="GO:0016020">
    <property type="term" value="C:membrane"/>
    <property type="evidence" value="ECO:0007669"/>
    <property type="project" value="TreeGrafter"/>
</dbReference>
<dbReference type="AlphaFoldDB" id="U6GDI4"/>